<dbReference type="AlphaFoldDB" id="A0A2S9X594"/>
<protein>
    <submittedName>
        <fullName evidence="1">Uncharacterized protein</fullName>
    </submittedName>
</protein>
<organism evidence="1 2">
    <name type="scientific">Chromobacterium amazonense</name>
    <dbReference type="NCBI Taxonomy" id="1382803"/>
    <lineage>
        <taxon>Bacteria</taxon>
        <taxon>Pseudomonadati</taxon>
        <taxon>Pseudomonadota</taxon>
        <taxon>Betaproteobacteria</taxon>
        <taxon>Neisseriales</taxon>
        <taxon>Chromobacteriaceae</taxon>
        <taxon>Chromobacterium</taxon>
    </lineage>
</organism>
<proteinExistence type="predicted"/>
<sequence>MQQFVSFAIKITSVCSQRIGGIWFYIYLNDHISVLALNYSIFATSDQTFCSFPRKTNIN</sequence>
<evidence type="ECO:0000313" key="1">
    <source>
        <dbReference type="EMBL" id="PRP70898.1"/>
    </source>
</evidence>
<reference evidence="1 2" key="1">
    <citation type="submission" date="2017-01" db="EMBL/GenBank/DDBJ databases">
        <title>New insights into the genetic diversity of Chromobacterium isolated from tropical freshwater lake.</title>
        <authorList>
            <person name="Santos A.B."/>
            <person name="Nascimento A.M."/>
            <person name="Da Silva P.C."/>
        </authorList>
    </citation>
    <scope>NUCLEOTIDE SEQUENCE [LARGE SCALE GENOMIC DNA]</scope>
    <source>
        <strain evidence="1 2">56AF</strain>
    </source>
</reference>
<evidence type="ECO:0000313" key="2">
    <source>
        <dbReference type="Proteomes" id="UP000239469"/>
    </source>
</evidence>
<comment type="caution">
    <text evidence="1">The sequence shown here is derived from an EMBL/GenBank/DDBJ whole genome shotgun (WGS) entry which is preliminary data.</text>
</comment>
<dbReference type="Proteomes" id="UP000239469">
    <property type="component" value="Unassembled WGS sequence"/>
</dbReference>
<gene>
    <name evidence="1" type="ORF">BUE93_09570</name>
</gene>
<dbReference type="EMBL" id="MTBD01000024">
    <property type="protein sequence ID" value="PRP70898.1"/>
    <property type="molecule type" value="Genomic_DNA"/>
</dbReference>
<accession>A0A2S9X594</accession>
<name>A0A2S9X594_9NEIS</name>